<sequence length="98" mass="9888">MARGLPLVSVQSAVRSGRVDESDAAVGWLAAFTDLVATPCMDHGDGGSLTPGLSRAPAGPRACAIIGGCAVRVSPQLRVAAAGRGQACVLYAALRQRS</sequence>
<reference evidence="1" key="1">
    <citation type="journal article" date="2021" name="bioRxiv">
        <title>Whole Genome Assembly and Annotation of Northern Wild Rice, Zizania palustris L., Supports a Whole Genome Duplication in the Zizania Genus.</title>
        <authorList>
            <person name="Haas M."/>
            <person name="Kono T."/>
            <person name="Macchietto M."/>
            <person name="Millas R."/>
            <person name="McGilp L."/>
            <person name="Shao M."/>
            <person name="Duquette J."/>
            <person name="Hirsch C.N."/>
            <person name="Kimball J."/>
        </authorList>
    </citation>
    <scope>NUCLEOTIDE SEQUENCE</scope>
    <source>
        <tissue evidence="1">Fresh leaf tissue</tissue>
    </source>
</reference>
<accession>A0A8J5RRL3</accession>
<dbReference type="Proteomes" id="UP000729402">
    <property type="component" value="Unassembled WGS sequence"/>
</dbReference>
<dbReference type="AlphaFoldDB" id="A0A8J5RRL3"/>
<evidence type="ECO:0000313" key="2">
    <source>
        <dbReference type="Proteomes" id="UP000729402"/>
    </source>
</evidence>
<reference evidence="1" key="2">
    <citation type="submission" date="2021-02" db="EMBL/GenBank/DDBJ databases">
        <authorList>
            <person name="Kimball J.A."/>
            <person name="Haas M.W."/>
            <person name="Macchietto M."/>
            <person name="Kono T."/>
            <person name="Duquette J."/>
            <person name="Shao M."/>
        </authorList>
    </citation>
    <scope>NUCLEOTIDE SEQUENCE</scope>
    <source>
        <tissue evidence="1">Fresh leaf tissue</tissue>
    </source>
</reference>
<evidence type="ECO:0000313" key="1">
    <source>
        <dbReference type="EMBL" id="KAG8051884.1"/>
    </source>
</evidence>
<name>A0A8J5RRL3_ZIZPA</name>
<protein>
    <submittedName>
        <fullName evidence="1">Uncharacterized protein</fullName>
    </submittedName>
</protein>
<proteinExistence type="predicted"/>
<dbReference type="EMBL" id="JAAALK010000288">
    <property type="protein sequence ID" value="KAG8051884.1"/>
    <property type="molecule type" value="Genomic_DNA"/>
</dbReference>
<keyword evidence="2" id="KW-1185">Reference proteome</keyword>
<comment type="caution">
    <text evidence="1">The sequence shown here is derived from an EMBL/GenBank/DDBJ whole genome shotgun (WGS) entry which is preliminary data.</text>
</comment>
<organism evidence="1 2">
    <name type="scientific">Zizania palustris</name>
    <name type="common">Northern wild rice</name>
    <dbReference type="NCBI Taxonomy" id="103762"/>
    <lineage>
        <taxon>Eukaryota</taxon>
        <taxon>Viridiplantae</taxon>
        <taxon>Streptophyta</taxon>
        <taxon>Embryophyta</taxon>
        <taxon>Tracheophyta</taxon>
        <taxon>Spermatophyta</taxon>
        <taxon>Magnoliopsida</taxon>
        <taxon>Liliopsida</taxon>
        <taxon>Poales</taxon>
        <taxon>Poaceae</taxon>
        <taxon>BOP clade</taxon>
        <taxon>Oryzoideae</taxon>
        <taxon>Oryzeae</taxon>
        <taxon>Zizaniinae</taxon>
        <taxon>Zizania</taxon>
    </lineage>
</organism>
<gene>
    <name evidence="1" type="ORF">GUJ93_ZPchr0001g30320</name>
</gene>